<feature type="compositionally biased region" description="Pro residues" evidence="1">
    <location>
        <begin position="206"/>
        <end position="215"/>
    </location>
</feature>
<feature type="compositionally biased region" description="Pro residues" evidence="1">
    <location>
        <begin position="222"/>
        <end position="232"/>
    </location>
</feature>
<feature type="compositionally biased region" description="Pro residues" evidence="1">
    <location>
        <begin position="152"/>
        <end position="170"/>
    </location>
</feature>
<dbReference type="EMBL" id="BLAL01000044">
    <property type="protein sequence ID" value="GES79505.1"/>
    <property type="molecule type" value="Genomic_DNA"/>
</dbReference>
<dbReference type="AlphaFoldDB" id="A0A2Z6R352"/>
<feature type="chain" id="PRO_5036060108" evidence="2">
    <location>
        <begin position="21"/>
        <end position="232"/>
    </location>
</feature>
<feature type="compositionally biased region" description="Pro residues" evidence="1">
    <location>
        <begin position="179"/>
        <end position="197"/>
    </location>
</feature>
<comment type="caution">
    <text evidence="3">The sequence shown here is derived from an EMBL/GenBank/DDBJ whole genome shotgun (WGS) entry which is preliminary data.</text>
</comment>
<accession>A0A2Z6R352</accession>
<dbReference type="Proteomes" id="UP000615446">
    <property type="component" value="Unassembled WGS sequence"/>
</dbReference>
<organism evidence="3 5">
    <name type="scientific">Rhizophagus clarus</name>
    <dbReference type="NCBI Taxonomy" id="94130"/>
    <lineage>
        <taxon>Eukaryota</taxon>
        <taxon>Fungi</taxon>
        <taxon>Fungi incertae sedis</taxon>
        <taxon>Mucoromycota</taxon>
        <taxon>Glomeromycotina</taxon>
        <taxon>Glomeromycetes</taxon>
        <taxon>Glomerales</taxon>
        <taxon>Glomeraceae</taxon>
        <taxon>Rhizophagus</taxon>
    </lineage>
</organism>
<reference evidence="3 5" key="1">
    <citation type="submission" date="2017-11" db="EMBL/GenBank/DDBJ databases">
        <title>The genome of Rhizophagus clarus HR1 reveals common genetic basis of auxotrophy among arbuscular mycorrhizal fungi.</title>
        <authorList>
            <person name="Kobayashi Y."/>
        </authorList>
    </citation>
    <scope>NUCLEOTIDE SEQUENCE [LARGE SCALE GENOMIC DNA]</scope>
    <source>
        <strain evidence="3 5">HR1</strain>
    </source>
</reference>
<evidence type="ECO:0000313" key="3">
    <source>
        <dbReference type="EMBL" id="GBB91371.1"/>
    </source>
</evidence>
<sequence length="232" mass="21626">MKLYTVIIGALAVLTALVDSSPLPQAPAPAPAPPAGGEKKIVVVGPGAGPWTQGSQQVCTWWSTGFSADEPVTVITREESGTTPIFSQDSTLNKGSLPISIDNSYTPGTNYVSEVALKSDPSVKGTGPTFTVSGGGGGPAAPGPGPSSGGGSPPPGPGGPPPSGSPPAPGPGDSSAGGSPPPGPGGPPPSGSPPAPGPGDSSAGGSPPPGGPPPSGGSGGPGGPPPAAPKAK</sequence>
<feature type="region of interest" description="Disordered" evidence="1">
    <location>
        <begin position="119"/>
        <end position="232"/>
    </location>
</feature>
<evidence type="ECO:0000313" key="4">
    <source>
        <dbReference type="EMBL" id="GES79505.1"/>
    </source>
</evidence>
<evidence type="ECO:0000256" key="2">
    <source>
        <dbReference type="SAM" id="SignalP"/>
    </source>
</evidence>
<reference evidence="4" key="2">
    <citation type="submission" date="2019-10" db="EMBL/GenBank/DDBJ databases">
        <title>Conservation and host-specific expression of non-tandemly repeated heterogenous ribosome RNA gene in arbuscular mycorrhizal fungi.</title>
        <authorList>
            <person name="Maeda T."/>
            <person name="Kobayashi Y."/>
            <person name="Nakagawa T."/>
            <person name="Ezawa T."/>
            <person name="Yamaguchi K."/>
            <person name="Bino T."/>
            <person name="Nishimoto Y."/>
            <person name="Shigenobu S."/>
            <person name="Kawaguchi M."/>
        </authorList>
    </citation>
    <scope>NUCLEOTIDE SEQUENCE</scope>
    <source>
        <strain evidence="4">HR1</strain>
    </source>
</reference>
<feature type="compositionally biased region" description="Gly residues" evidence="1">
    <location>
        <begin position="133"/>
        <end position="151"/>
    </location>
</feature>
<dbReference type="STRING" id="94130.A0A2Z6R352"/>
<feature type="signal peptide" evidence="2">
    <location>
        <begin position="1"/>
        <end position="20"/>
    </location>
</feature>
<protein>
    <submittedName>
        <fullName evidence="3">Uncharacterized protein</fullName>
    </submittedName>
</protein>
<keyword evidence="5" id="KW-1185">Reference proteome</keyword>
<dbReference type="OrthoDB" id="2441188at2759"/>
<dbReference type="EMBL" id="BEXD01000957">
    <property type="protein sequence ID" value="GBB91371.1"/>
    <property type="molecule type" value="Genomic_DNA"/>
</dbReference>
<evidence type="ECO:0000313" key="5">
    <source>
        <dbReference type="Proteomes" id="UP000247702"/>
    </source>
</evidence>
<name>A0A2Z6R352_9GLOM</name>
<evidence type="ECO:0000256" key="1">
    <source>
        <dbReference type="SAM" id="MobiDB-lite"/>
    </source>
</evidence>
<gene>
    <name evidence="4" type="ORF">RCL2_000680500</name>
    <name evidence="3" type="ORF">RclHR1_01860025</name>
</gene>
<dbReference type="Proteomes" id="UP000247702">
    <property type="component" value="Unassembled WGS sequence"/>
</dbReference>
<proteinExistence type="predicted"/>
<keyword evidence="2" id="KW-0732">Signal</keyword>